<dbReference type="GO" id="GO:0005509">
    <property type="term" value="F:calcium ion binding"/>
    <property type="evidence" value="ECO:0007669"/>
    <property type="project" value="InterPro"/>
</dbReference>
<protein>
    <submittedName>
        <fullName evidence="5">T9SS type A sorting domain-containing protein</fullName>
    </submittedName>
</protein>
<dbReference type="Proteomes" id="UP000322315">
    <property type="component" value="Unassembled WGS sequence"/>
</dbReference>
<evidence type="ECO:0000259" key="3">
    <source>
        <dbReference type="Pfam" id="PF24907"/>
    </source>
</evidence>
<dbReference type="SUPFAM" id="SSF49313">
    <property type="entry name" value="Cadherin-like"/>
    <property type="match status" value="2"/>
</dbReference>
<feature type="domain" description="Integrin beta-like protein A-E second Ig-like" evidence="4">
    <location>
        <begin position="167"/>
        <end position="260"/>
    </location>
</feature>
<feature type="domain" description="Secretion system C-terminal sorting" evidence="2">
    <location>
        <begin position="1103"/>
        <end position="1178"/>
    </location>
</feature>
<evidence type="ECO:0000313" key="8">
    <source>
        <dbReference type="Proteomes" id="UP000322315"/>
    </source>
</evidence>
<proteinExistence type="predicted"/>
<evidence type="ECO:0000313" key="6">
    <source>
        <dbReference type="EMBL" id="TSJ81847.1"/>
    </source>
</evidence>
<organism evidence="5 8">
    <name type="scientific">Algibacter amylolyticus</name>
    <dbReference type="NCBI Taxonomy" id="1608400"/>
    <lineage>
        <taxon>Bacteria</taxon>
        <taxon>Pseudomonadati</taxon>
        <taxon>Bacteroidota</taxon>
        <taxon>Flavobacteriia</taxon>
        <taxon>Flavobacteriales</taxon>
        <taxon>Flavobacteriaceae</taxon>
        <taxon>Algibacter</taxon>
    </lineage>
</organism>
<dbReference type="EMBL" id="VWRS01000001">
    <property type="protein sequence ID" value="KAA5827602.1"/>
    <property type="molecule type" value="Genomic_DNA"/>
</dbReference>
<dbReference type="InterPro" id="IPR015919">
    <property type="entry name" value="Cadherin-like_sf"/>
</dbReference>
<gene>
    <name evidence="5" type="ORF">F2B50_01805</name>
    <name evidence="6" type="ORF">FPF71_01805</name>
</gene>
<sequence length="1179" mass="126586">MKSFKPFLVSLHVLCKKIMTHNFKSLFIVLLTFSGMLFSQYAEASHFRHATISWQVVDSDPTGRTIEFRITQAWREGKVPIGSTYTGDYLYFGDGNSQYFEVVATANNASEDWYFGEATITYTYANTGDFTAYTSSCCKIYGMVNNSSASWRTETIVNIGSGNNSPVTTMAPIINMQTGLANAIFQIPASDPDGDALTFRLATYSEFLGSQPPGFAVSPTGLITFNTTGTSVGQLYNAAIVVEDSNGALVMNDFIIKITGQSSPPVFVYGTNETPPNGIVYQLSPGDPAQFIVRATDTDPGAVVTLQALGLPPGATVNPALPVSGNGTVSTSFSWTPAANNLGTNVINFIATDEIGAQTSTSISINVSLNPVFDVPPTPAEATHDYVVSPGTLITYTVQASDPDPNDVVQIVDVTGKNMIGNPIPLYAGASLNPFPTVADNPTSGTFSWPTQASDWGHKHAIFTARDSYGDEATHEVSHLINTVPSVSSTPVTEVGVNQTYTYNIVANDPDIAFGDTVDLVPSTPLPTWLTLTTDPATGTAVLTGTPGNSDLGPFNISLLVEDTNHHYYPSIPTHDFTITVTQGSPCTSGIINYFYWIGAVNSDWTEAANYLFGFAPGLSLNSIYVIINDGSANYPILMNGQNLYIDECSKVTVQAGTSLTVNPNAVVTNDGVLDNAGGTITFESDATGSAYIGSGTGTYNGDFTIERYIPSKRAYRQLASPVNTSTPISSNWQMDTHITGSTDVNNQLGFDYTNTGNPSMYIFDNVANNYIQMANTNATNINTGTVYHTLVRGDRTTDLTNNNAPSSETTLRATGELTAENDGTSVFSINLNASQFVAFANPFQAPINMNTVLTTGATNISTIYYWIWDPTLGYRGAYTAINASTGVASTNESDANQFLQAGQSGWVNTDGAGQSSLSFTQASKATSESETLVFKTSNKKASKISQLRLSLYETSALAANKSKTDGMLILFNDQGTNAIDANDAPKLTNLDENIATNNDGVLLSIENRAAPMDAEEIQLEINTYRTTNYTIVLEASEIKGTTAHLVDNYTNVSTKIPETGTVNYDYTVDFDNPNSVAGDRFKIIFSSALLSTETNVAEQIIMYPNPSKTGKFYLNIPADINDLEVTIYNVQGAKLYSKSGLKSGNKISINTRSFLSQGIYFVKMSSKGRTTTKKLNIN</sequence>
<dbReference type="EMBL" id="VMBF01000001">
    <property type="protein sequence ID" value="TSJ81847.1"/>
    <property type="molecule type" value="Genomic_DNA"/>
</dbReference>
<feature type="domain" description="Integrin beta-like protein A-E N-terminal" evidence="3">
    <location>
        <begin position="48"/>
        <end position="159"/>
    </location>
</feature>
<dbReference type="NCBIfam" id="TIGR04183">
    <property type="entry name" value="Por_Secre_tail"/>
    <property type="match status" value="1"/>
</dbReference>
<dbReference type="InterPro" id="IPR026444">
    <property type="entry name" value="Secre_tail"/>
</dbReference>
<reference evidence="5" key="3">
    <citation type="submission" date="2019-09" db="EMBL/GenBank/DDBJ databases">
        <authorList>
            <person name="Zhang D.-C."/>
        </authorList>
    </citation>
    <scope>NUCLEOTIDE SEQUENCE</scope>
    <source>
        <strain evidence="5">RU-4-M-4</strain>
    </source>
</reference>
<comment type="caution">
    <text evidence="5">The sequence shown here is derived from an EMBL/GenBank/DDBJ whole genome shotgun (WGS) entry which is preliminary data.</text>
</comment>
<dbReference type="InterPro" id="IPR013783">
    <property type="entry name" value="Ig-like_fold"/>
</dbReference>
<name>A0A5M7BDP6_9FLAO</name>
<dbReference type="Pfam" id="PF24907">
    <property type="entry name" value="SIBA-E_N"/>
    <property type="match status" value="1"/>
</dbReference>
<evidence type="ECO:0000313" key="5">
    <source>
        <dbReference type="EMBL" id="KAA5827602.1"/>
    </source>
</evidence>
<evidence type="ECO:0000259" key="4">
    <source>
        <dbReference type="Pfam" id="PF24908"/>
    </source>
</evidence>
<dbReference type="Gene3D" id="2.60.40.10">
    <property type="entry name" value="Immunoglobulins"/>
    <property type="match status" value="2"/>
</dbReference>
<keyword evidence="7" id="KW-1185">Reference proteome</keyword>
<dbReference type="InterPro" id="IPR056844">
    <property type="entry name" value="SibA-E_N"/>
</dbReference>
<dbReference type="Proteomes" id="UP000315145">
    <property type="component" value="Unassembled WGS sequence"/>
</dbReference>
<reference evidence="6 7" key="2">
    <citation type="submission" date="2019-07" db="EMBL/GenBank/DDBJ databases">
        <title>Algibacter marinivivus sp. nov., isolated from the surface of a marine red alga.</title>
        <authorList>
            <person name="Zhong X."/>
            <person name="Xu W."/>
            <person name="Zhang Y."/>
            <person name="Zhang Q."/>
            <person name="Du Z."/>
        </authorList>
    </citation>
    <scope>NUCLEOTIDE SEQUENCE [LARGE SCALE GENOMIC DNA]</scope>
    <source>
        <strain evidence="6 7">RU-4-M-4</strain>
    </source>
</reference>
<dbReference type="AlphaFoldDB" id="A0A5M7BDP6"/>
<dbReference type="Pfam" id="PF24908">
    <property type="entry name" value="Ig_SIBA-E_2nd"/>
    <property type="match status" value="1"/>
</dbReference>
<dbReference type="GO" id="GO:0016020">
    <property type="term" value="C:membrane"/>
    <property type="evidence" value="ECO:0007669"/>
    <property type="project" value="InterPro"/>
</dbReference>
<dbReference type="InterPro" id="IPR056847">
    <property type="entry name" value="Ig_SibA-E_2nd"/>
</dbReference>
<keyword evidence="1" id="KW-0732">Signal</keyword>
<evidence type="ECO:0000313" key="7">
    <source>
        <dbReference type="Proteomes" id="UP000315145"/>
    </source>
</evidence>
<evidence type="ECO:0000256" key="1">
    <source>
        <dbReference type="ARBA" id="ARBA00022729"/>
    </source>
</evidence>
<dbReference type="OrthoDB" id="976756at2"/>
<dbReference type="Pfam" id="PF18962">
    <property type="entry name" value="Por_Secre_tail"/>
    <property type="match status" value="1"/>
</dbReference>
<reference evidence="5 8" key="1">
    <citation type="journal article" date="2015" name="Int. J. Syst. Evol. Microbiol.">
        <title>Algibacter amylolyticus sp. nov., isolated from intertidal sediment.</title>
        <authorList>
            <person name="Zhang D.C."/>
            <person name="Wu J."/>
            <person name="Neuner K."/>
            <person name="Yao J."/>
            <person name="Margesin R."/>
        </authorList>
    </citation>
    <scope>NUCLEOTIDE SEQUENCE [LARGE SCALE GENOMIC DNA]</scope>
    <source>
        <strain evidence="5 8">RU-4-M-4</strain>
    </source>
</reference>
<accession>A0A5M7BDP6</accession>
<evidence type="ECO:0000259" key="2">
    <source>
        <dbReference type="Pfam" id="PF18962"/>
    </source>
</evidence>